<comment type="caution">
    <text evidence="2">The sequence shown here is derived from an EMBL/GenBank/DDBJ whole genome shotgun (WGS) entry which is preliminary data.</text>
</comment>
<feature type="region of interest" description="Disordered" evidence="1">
    <location>
        <begin position="207"/>
        <end position="226"/>
    </location>
</feature>
<evidence type="ECO:0000313" key="3">
    <source>
        <dbReference type="Proteomes" id="UP001501161"/>
    </source>
</evidence>
<reference evidence="3" key="1">
    <citation type="journal article" date="2019" name="Int. J. Syst. Evol. Microbiol.">
        <title>The Global Catalogue of Microorganisms (GCM) 10K type strain sequencing project: providing services to taxonomists for standard genome sequencing and annotation.</title>
        <authorList>
            <consortium name="The Broad Institute Genomics Platform"/>
            <consortium name="The Broad Institute Genome Sequencing Center for Infectious Disease"/>
            <person name="Wu L."/>
            <person name="Ma J."/>
        </authorList>
    </citation>
    <scope>NUCLEOTIDE SEQUENCE [LARGE SCALE GENOMIC DNA]</scope>
    <source>
        <strain evidence="3">JCM 13813</strain>
    </source>
</reference>
<protein>
    <submittedName>
        <fullName evidence="2">Uncharacterized protein</fullName>
    </submittedName>
</protein>
<accession>A0ABP5J2Q3</accession>
<proteinExistence type="predicted"/>
<dbReference type="Proteomes" id="UP001501161">
    <property type="component" value="Unassembled WGS sequence"/>
</dbReference>
<keyword evidence="3" id="KW-1185">Reference proteome</keyword>
<sequence>MAVTPAGAEVSQAVGTNWKKIWKKNLKPLAQKSFYTKKQTKARFQPKGSYETAGSGYTKAESDAKYAGAGSSYTKAETDAKYAPAQPLYRGNYFMSAAAGTVASTGISYGATFPSQPTVHFIPAGAALPAGCSGTAAAPNAAPGNLCVFEASSSLGAVSIVRHNLSSGSDVFGFSMFAFAPGGARGEGLGSWAARPSGPVTNPVFAPAAPGAKNGTVDSGAGGVVR</sequence>
<name>A0ABP5J2Q3_9ACTN</name>
<evidence type="ECO:0000313" key="2">
    <source>
        <dbReference type="EMBL" id="GAA2111043.1"/>
    </source>
</evidence>
<dbReference type="EMBL" id="BAAAMQ010000013">
    <property type="protein sequence ID" value="GAA2111043.1"/>
    <property type="molecule type" value="Genomic_DNA"/>
</dbReference>
<evidence type="ECO:0000256" key="1">
    <source>
        <dbReference type="SAM" id="MobiDB-lite"/>
    </source>
</evidence>
<organism evidence="2 3">
    <name type="scientific">Nocardioides furvisabuli</name>
    <dbReference type="NCBI Taxonomy" id="375542"/>
    <lineage>
        <taxon>Bacteria</taxon>
        <taxon>Bacillati</taxon>
        <taxon>Actinomycetota</taxon>
        <taxon>Actinomycetes</taxon>
        <taxon>Propionibacteriales</taxon>
        <taxon>Nocardioidaceae</taxon>
        <taxon>Nocardioides</taxon>
    </lineage>
</organism>
<gene>
    <name evidence="2" type="ORF">GCM10009726_26890</name>
</gene>